<keyword evidence="1" id="KW-0067">ATP-binding</keyword>
<evidence type="ECO:0000256" key="1">
    <source>
        <dbReference type="PROSITE-ProRule" id="PRU00409"/>
    </source>
</evidence>
<dbReference type="Pfam" id="PF02655">
    <property type="entry name" value="ATP-grasp_3"/>
    <property type="match status" value="1"/>
</dbReference>
<keyword evidence="1" id="KW-0547">Nucleotide-binding</keyword>
<accession>A0ABR3GVE8</accession>
<feature type="domain" description="ATP-grasp" evidence="2">
    <location>
        <begin position="131"/>
        <end position="306"/>
    </location>
</feature>
<organism evidence="3 4">
    <name type="scientific">Discina gigas</name>
    <dbReference type="NCBI Taxonomy" id="1032678"/>
    <lineage>
        <taxon>Eukaryota</taxon>
        <taxon>Fungi</taxon>
        <taxon>Dikarya</taxon>
        <taxon>Ascomycota</taxon>
        <taxon>Pezizomycotina</taxon>
        <taxon>Pezizomycetes</taxon>
        <taxon>Pezizales</taxon>
        <taxon>Discinaceae</taxon>
        <taxon>Discina</taxon>
    </lineage>
</organism>
<dbReference type="PROSITE" id="PS50975">
    <property type="entry name" value="ATP_GRASP"/>
    <property type="match status" value="1"/>
</dbReference>
<comment type="caution">
    <text evidence="3">The sequence shown here is derived from an EMBL/GenBank/DDBJ whole genome shotgun (WGS) entry which is preliminary data.</text>
</comment>
<dbReference type="InterPro" id="IPR003806">
    <property type="entry name" value="ATP-grasp_PylC-type"/>
</dbReference>
<dbReference type="SUPFAM" id="SSF56059">
    <property type="entry name" value="Glutathione synthetase ATP-binding domain-like"/>
    <property type="match status" value="1"/>
</dbReference>
<dbReference type="InterPro" id="IPR011761">
    <property type="entry name" value="ATP-grasp"/>
</dbReference>
<name>A0ABR3GVE8_9PEZI</name>
<sequence length="416" mass="47055">MRKLQQGSEVETPHPLNILLTNGRFPVSIDLARQLHLAHHNVYVVDPMHYHICKFSRVVRKSYHVPAPHSDAAGYIAGVKNAILDSKIDLVIPIHEEIFYLAGCQEDEILRRLLAPPFATLIMLHNKWEFYLFLLRIGLDTPAATLCRSIEDVRALDTSKELALKPVFGRACSNVHHLVSGKPRPTSVSISADSHYIAQDWIHGARFCSYSVLRSGTIRAFAVYPVQDTIDGSSAVFFTSISHPLIRAYVERLAAALPHVTGQLALDFIETPSRLVAIECNPRATSGIHLFSRTPNLAHVLTNPGQSAEARPGHTRQLMPGMLMWAYKGQGTRAWAAHMKRLVRSKDVLFSARDVGPSLMQPFLLTSYYKICQERRMRLPEMFQWDLTWEPVGEEMESVRRRLKEEGEEPLRVEDE</sequence>
<dbReference type="Gene3D" id="3.40.50.20">
    <property type="match status" value="1"/>
</dbReference>
<evidence type="ECO:0000313" key="3">
    <source>
        <dbReference type="EMBL" id="KAL0639920.1"/>
    </source>
</evidence>
<dbReference type="Proteomes" id="UP001447188">
    <property type="component" value="Unassembled WGS sequence"/>
</dbReference>
<dbReference type="Gene3D" id="3.30.470.20">
    <property type="entry name" value="ATP-grasp fold, B domain"/>
    <property type="match status" value="1"/>
</dbReference>
<evidence type="ECO:0000259" key="2">
    <source>
        <dbReference type="PROSITE" id="PS50975"/>
    </source>
</evidence>
<evidence type="ECO:0000313" key="4">
    <source>
        <dbReference type="Proteomes" id="UP001447188"/>
    </source>
</evidence>
<protein>
    <recommendedName>
        <fullName evidence="2">ATP-grasp domain-containing protein</fullName>
    </recommendedName>
</protein>
<proteinExistence type="predicted"/>
<gene>
    <name evidence="3" type="ORF">Q9L58_001011</name>
</gene>
<dbReference type="EMBL" id="JBBBZM010000007">
    <property type="protein sequence ID" value="KAL0639920.1"/>
    <property type="molecule type" value="Genomic_DNA"/>
</dbReference>
<keyword evidence="4" id="KW-1185">Reference proteome</keyword>
<reference evidence="3 4" key="1">
    <citation type="submission" date="2024-02" db="EMBL/GenBank/DDBJ databases">
        <title>Discinaceae phylogenomics.</title>
        <authorList>
            <person name="Dirks A.C."/>
            <person name="James T.Y."/>
        </authorList>
    </citation>
    <scope>NUCLEOTIDE SEQUENCE [LARGE SCALE GENOMIC DNA]</scope>
    <source>
        <strain evidence="3 4">ACD0624</strain>
    </source>
</reference>